<protein>
    <recommendedName>
        <fullName evidence="1">proton-translocating NAD(P)(+) transhydrogenase</fullName>
        <ecNumber evidence="1">7.1.1.1</ecNumber>
    </recommendedName>
</protein>
<dbReference type="SUPFAM" id="SSF52283">
    <property type="entry name" value="Formate/glycerate dehydrogenase catalytic domain-like"/>
    <property type="match status" value="1"/>
</dbReference>
<dbReference type="PANTHER" id="PTHR10160">
    <property type="entry name" value="NAD(P) TRANSHYDROGENASE"/>
    <property type="match status" value="1"/>
</dbReference>
<accession>A0A6J7PSQ8</accession>
<dbReference type="AlphaFoldDB" id="A0A6J7PSQ8"/>
<sequence>MRVVVPTEIRQGEMRVALVPDIVNKLTKLGHEVIVQSGAGVHSQASDKEFTAAGAQVVNGDVLASADVVLSVSSLTPEQIGQLKRGAVTISFLSPLTGTDSINAAVKAGVSAFSLELVPRISRAQSMDALTSQALCAGYRAALVGAELSPRFFPLLMTAAGTVTPAQVLVLGAGVAGLQAIATTRRLGAVVSAYDVRPSSADEVKSMGATFITLELEALEGAGGYAREMTEERAAKQRELLTPYIAKSHVLITTAAVPGRTAPRLVTKAMVDAMAPGTVIVDLAAESGGNVEGSKPGEIVITDGGVKIWGGKDVPSQLPFHASSLYSRNVVNLLTLLTKPAADGVAASLDLNFDDEIINGSAVTHGGERRTPGGKA</sequence>
<keyword evidence="3" id="KW-0521">NADP</keyword>
<proteinExistence type="predicted"/>
<evidence type="ECO:0000259" key="7">
    <source>
        <dbReference type="SMART" id="SM01002"/>
    </source>
</evidence>
<name>A0A6J7PSQ8_9ZZZZ</name>
<dbReference type="GO" id="GO:0006740">
    <property type="term" value="P:NADPH regeneration"/>
    <property type="evidence" value="ECO:0007669"/>
    <property type="project" value="TreeGrafter"/>
</dbReference>
<dbReference type="EC" id="7.1.1.1" evidence="1"/>
<organism evidence="9">
    <name type="scientific">freshwater metagenome</name>
    <dbReference type="NCBI Taxonomy" id="449393"/>
    <lineage>
        <taxon>unclassified sequences</taxon>
        <taxon>metagenomes</taxon>
        <taxon>ecological metagenomes</taxon>
    </lineage>
</organism>
<feature type="domain" description="Alanine dehydrogenase/pyridine nucleotide transhydrogenase N-terminal" evidence="8">
    <location>
        <begin position="4"/>
        <end position="137"/>
    </location>
</feature>
<dbReference type="Pfam" id="PF05222">
    <property type="entry name" value="AlaDh_PNT_N"/>
    <property type="match status" value="1"/>
</dbReference>
<dbReference type="GO" id="GO:0005886">
    <property type="term" value="C:plasma membrane"/>
    <property type="evidence" value="ECO:0007669"/>
    <property type="project" value="TreeGrafter"/>
</dbReference>
<keyword evidence="5" id="KW-0520">NAD</keyword>
<dbReference type="InterPro" id="IPR036291">
    <property type="entry name" value="NAD(P)-bd_dom_sf"/>
</dbReference>
<feature type="domain" description="Alanine dehydrogenase/pyridine nucleotide transhydrogenase NAD(H)-binding" evidence="7">
    <location>
        <begin position="146"/>
        <end position="310"/>
    </location>
</feature>
<evidence type="ECO:0000256" key="6">
    <source>
        <dbReference type="ARBA" id="ARBA00048202"/>
    </source>
</evidence>
<dbReference type="EMBL" id="CAFBPB010000115">
    <property type="protein sequence ID" value="CAB5008427.1"/>
    <property type="molecule type" value="Genomic_DNA"/>
</dbReference>
<dbReference type="Pfam" id="PF01262">
    <property type="entry name" value="AlaDh_PNT_C"/>
    <property type="match status" value="1"/>
</dbReference>
<evidence type="ECO:0000256" key="5">
    <source>
        <dbReference type="ARBA" id="ARBA00023027"/>
    </source>
</evidence>
<evidence type="ECO:0000313" key="9">
    <source>
        <dbReference type="EMBL" id="CAB5008427.1"/>
    </source>
</evidence>
<dbReference type="NCBIfam" id="NF006942">
    <property type="entry name" value="PRK09424.1"/>
    <property type="match status" value="1"/>
</dbReference>
<evidence type="ECO:0000256" key="2">
    <source>
        <dbReference type="ARBA" id="ARBA00022741"/>
    </source>
</evidence>
<evidence type="ECO:0000256" key="3">
    <source>
        <dbReference type="ARBA" id="ARBA00022857"/>
    </source>
</evidence>
<keyword evidence="2" id="KW-0547">Nucleotide-binding</keyword>
<dbReference type="InterPro" id="IPR007886">
    <property type="entry name" value="AlaDH/PNT_N"/>
</dbReference>
<comment type="catalytic activity">
    <reaction evidence="6">
        <text>NAD(+) + NADPH + H(+)(in) = NADH + NADP(+) + H(+)(out)</text>
        <dbReference type="Rhea" id="RHEA:47992"/>
        <dbReference type="ChEBI" id="CHEBI:15378"/>
        <dbReference type="ChEBI" id="CHEBI:57540"/>
        <dbReference type="ChEBI" id="CHEBI:57783"/>
        <dbReference type="ChEBI" id="CHEBI:57945"/>
        <dbReference type="ChEBI" id="CHEBI:58349"/>
        <dbReference type="EC" id="7.1.1.1"/>
    </reaction>
</comment>
<dbReference type="GO" id="GO:0050661">
    <property type="term" value="F:NADP binding"/>
    <property type="evidence" value="ECO:0007669"/>
    <property type="project" value="TreeGrafter"/>
</dbReference>
<dbReference type="CDD" id="cd05304">
    <property type="entry name" value="Rubrum_tdh"/>
    <property type="match status" value="1"/>
</dbReference>
<dbReference type="SMART" id="SM01003">
    <property type="entry name" value="AlaDh_PNT_N"/>
    <property type="match status" value="1"/>
</dbReference>
<dbReference type="SUPFAM" id="SSF51735">
    <property type="entry name" value="NAD(P)-binding Rossmann-fold domains"/>
    <property type="match status" value="1"/>
</dbReference>
<dbReference type="GO" id="GO:0008750">
    <property type="term" value="F:proton-translocating NAD(P)+ transhydrogenase activity"/>
    <property type="evidence" value="ECO:0007669"/>
    <property type="project" value="UniProtKB-EC"/>
</dbReference>
<keyword evidence="4" id="KW-1278">Translocase</keyword>
<reference evidence="9" key="1">
    <citation type="submission" date="2020-05" db="EMBL/GenBank/DDBJ databases">
        <authorList>
            <person name="Chiriac C."/>
            <person name="Salcher M."/>
            <person name="Ghai R."/>
            <person name="Kavagutti S V."/>
        </authorList>
    </citation>
    <scope>NUCLEOTIDE SEQUENCE</scope>
</reference>
<evidence type="ECO:0000259" key="8">
    <source>
        <dbReference type="SMART" id="SM01003"/>
    </source>
</evidence>
<gene>
    <name evidence="9" type="ORF">UFOPK4049_00892</name>
</gene>
<dbReference type="InterPro" id="IPR007698">
    <property type="entry name" value="AlaDH/PNT_NAD(H)-bd"/>
</dbReference>
<dbReference type="SMART" id="SM01002">
    <property type="entry name" value="AlaDh_PNT_C"/>
    <property type="match status" value="1"/>
</dbReference>
<dbReference type="PANTHER" id="PTHR10160:SF19">
    <property type="entry name" value="PROTON-TRANSLOCATING NAD(P)(+) TRANSHYDROGENASE"/>
    <property type="match status" value="1"/>
</dbReference>
<evidence type="ECO:0000256" key="4">
    <source>
        <dbReference type="ARBA" id="ARBA00022967"/>
    </source>
</evidence>
<dbReference type="Gene3D" id="3.40.50.720">
    <property type="entry name" value="NAD(P)-binding Rossmann-like Domain"/>
    <property type="match status" value="2"/>
</dbReference>
<evidence type="ECO:0000256" key="1">
    <source>
        <dbReference type="ARBA" id="ARBA00012943"/>
    </source>
</evidence>